<evidence type="ECO:0000256" key="1">
    <source>
        <dbReference type="ARBA" id="ARBA00001946"/>
    </source>
</evidence>
<feature type="domain" description="Nudix hydrolase" evidence="3">
    <location>
        <begin position="21"/>
        <end position="155"/>
    </location>
</feature>
<dbReference type="SUPFAM" id="SSF55811">
    <property type="entry name" value="Nudix"/>
    <property type="match status" value="1"/>
</dbReference>
<comment type="cofactor">
    <cofactor evidence="1">
        <name>Mg(2+)</name>
        <dbReference type="ChEBI" id="CHEBI:18420"/>
    </cofactor>
</comment>
<gene>
    <name evidence="4" type="ORF">G7084_07325</name>
</gene>
<dbReference type="PANTHER" id="PTHR43046">
    <property type="entry name" value="GDP-MANNOSE MANNOSYL HYDROLASE"/>
    <property type="match status" value="1"/>
</dbReference>
<sequence length="169" mass="19109">MPYQDSYIAKIREYIGHDFKLVMPTIDIIIEQAGKLMLVYNRDFNGWSFPGGYVEPEMAWADNAVREAEEEAGVIVQPEDLQLIGSISGPGYRAKYPNGDETQLFTNIFLTSIVQAESATIDETEIDAKRWMTPTEIAEIKLTFAGQAVYDAYQKYRITGEPQLIAQKD</sequence>
<reference evidence="4 5" key="1">
    <citation type="submission" date="2020-03" db="EMBL/GenBank/DDBJ databases">
        <title>Weissella sp. nov., isolated from Cybister lewisianus.</title>
        <authorList>
            <person name="Hyun D.-W."/>
            <person name="Bae J.-W."/>
        </authorList>
    </citation>
    <scope>NUCLEOTIDE SEQUENCE [LARGE SCALE GENOMIC DNA]</scope>
    <source>
        <strain evidence="4 5">HDW19</strain>
    </source>
</reference>
<dbReference type="Gene3D" id="3.90.79.10">
    <property type="entry name" value="Nucleoside Triphosphate Pyrophosphohydrolase"/>
    <property type="match status" value="1"/>
</dbReference>
<dbReference type="Pfam" id="PF00293">
    <property type="entry name" value="NUDIX"/>
    <property type="match status" value="1"/>
</dbReference>
<evidence type="ECO:0000313" key="5">
    <source>
        <dbReference type="Proteomes" id="UP000500741"/>
    </source>
</evidence>
<organism evidence="4 5">
    <name type="scientific">Weissella coleopterorum</name>
    <dbReference type="NCBI Taxonomy" id="2714949"/>
    <lineage>
        <taxon>Bacteria</taxon>
        <taxon>Bacillati</taxon>
        <taxon>Bacillota</taxon>
        <taxon>Bacilli</taxon>
        <taxon>Lactobacillales</taxon>
        <taxon>Lactobacillaceae</taxon>
        <taxon>Weissella</taxon>
    </lineage>
</organism>
<dbReference type="InterPro" id="IPR000086">
    <property type="entry name" value="NUDIX_hydrolase_dom"/>
</dbReference>
<dbReference type="AlphaFoldDB" id="A0A6G8B1C4"/>
<accession>A0A6G8B1C4</accession>
<evidence type="ECO:0000256" key="2">
    <source>
        <dbReference type="ARBA" id="ARBA00022801"/>
    </source>
</evidence>
<dbReference type="Proteomes" id="UP000500741">
    <property type="component" value="Chromosome"/>
</dbReference>
<keyword evidence="2" id="KW-0378">Hydrolase</keyword>
<protein>
    <submittedName>
        <fullName evidence="4">NUDIX domain-containing protein</fullName>
    </submittedName>
</protein>
<proteinExistence type="predicted"/>
<evidence type="ECO:0000259" key="3">
    <source>
        <dbReference type="PROSITE" id="PS51462"/>
    </source>
</evidence>
<keyword evidence="5" id="KW-1185">Reference proteome</keyword>
<dbReference type="KEGG" id="wco:G7084_07325"/>
<dbReference type="PANTHER" id="PTHR43046:SF2">
    <property type="entry name" value="8-OXO-DGTP DIPHOSPHATASE-RELATED"/>
    <property type="match status" value="1"/>
</dbReference>
<name>A0A6G8B1C4_9LACO</name>
<evidence type="ECO:0000313" key="4">
    <source>
        <dbReference type="EMBL" id="QIL51114.1"/>
    </source>
</evidence>
<dbReference type="PROSITE" id="PS51462">
    <property type="entry name" value="NUDIX"/>
    <property type="match status" value="1"/>
</dbReference>
<dbReference type="EMBL" id="CP049888">
    <property type="protein sequence ID" value="QIL51114.1"/>
    <property type="molecule type" value="Genomic_DNA"/>
</dbReference>
<dbReference type="GO" id="GO:0016787">
    <property type="term" value="F:hydrolase activity"/>
    <property type="evidence" value="ECO:0007669"/>
    <property type="project" value="UniProtKB-KW"/>
</dbReference>
<dbReference type="InterPro" id="IPR015797">
    <property type="entry name" value="NUDIX_hydrolase-like_dom_sf"/>
</dbReference>
<dbReference type="RefSeq" id="WP_166011381.1">
    <property type="nucleotide sequence ID" value="NZ_CP049888.1"/>
</dbReference>